<name>A0A7X0D6K8_9ACTN</name>
<dbReference type="Pfam" id="PF13560">
    <property type="entry name" value="HTH_31"/>
    <property type="match status" value="1"/>
</dbReference>
<accession>A0A7X0D6K8</accession>
<dbReference type="InterPro" id="IPR001387">
    <property type="entry name" value="Cro/C1-type_HTH"/>
</dbReference>
<dbReference type="InterPro" id="IPR043917">
    <property type="entry name" value="DUF5753"/>
</dbReference>
<gene>
    <name evidence="2" type="ORF">HNR23_003478</name>
</gene>
<dbReference type="Gene3D" id="1.10.260.40">
    <property type="entry name" value="lambda repressor-like DNA-binding domains"/>
    <property type="match status" value="1"/>
</dbReference>
<proteinExistence type="predicted"/>
<dbReference type="AlphaFoldDB" id="A0A7X0D6K8"/>
<organism evidence="2 3">
    <name type="scientific">Nocardiopsis mwathae</name>
    <dbReference type="NCBI Taxonomy" id="1472723"/>
    <lineage>
        <taxon>Bacteria</taxon>
        <taxon>Bacillati</taxon>
        <taxon>Actinomycetota</taxon>
        <taxon>Actinomycetes</taxon>
        <taxon>Streptosporangiales</taxon>
        <taxon>Nocardiopsidaceae</taxon>
        <taxon>Nocardiopsis</taxon>
    </lineage>
</organism>
<evidence type="ECO:0000313" key="3">
    <source>
        <dbReference type="Proteomes" id="UP000546642"/>
    </source>
</evidence>
<keyword evidence="3" id="KW-1185">Reference proteome</keyword>
<dbReference type="Pfam" id="PF19054">
    <property type="entry name" value="DUF5753"/>
    <property type="match status" value="1"/>
</dbReference>
<evidence type="ECO:0000259" key="1">
    <source>
        <dbReference type="SMART" id="SM00530"/>
    </source>
</evidence>
<sequence length="285" mass="31958">MAERQTPTVRHRRLSAELRQLREAAGLDTLETAQRMGWDRSKVNRIERSQWKRLKEADIRGLCALYGVADEGRVDALVSMAKQAKETGWWVRYSDVLGPGSYVSLEAQASELRFYGGMLIPGLLQTASYCKALARAAGITNDNEIKRRAEARLARQEILERTAPPTVSAVVDEAALRKLVGSKLTMREQFLRLMLLNEQQMAEIRVLTDEMGAHCAMGGPFALLDFPHDDQSSVVYLDISRDGIFLEEQDDIRTYRAQFDSLSAMALSPEASNAHLARMVDELAE</sequence>
<dbReference type="InterPro" id="IPR010982">
    <property type="entry name" value="Lambda_DNA-bd_dom_sf"/>
</dbReference>
<feature type="domain" description="HTH cro/C1-type" evidence="1">
    <location>
        <begin position="17"/>
        <end position="73"/>
    </location>
</feature>
<reference evidence="2 3" key="1">
    <citation type="submission" date="2020-08" db="EMBL/GenBank/DDBJ databases">
        <title>Sequencing the genomes of 1000 actinobacteria strains.</title>
        <authorList>
            <person name="Klenk H.-P."/>
        </authorList>
    </citation>
    <scope>NUCLEOTIDE SEQUENCE [LARGE SCALE GENOMIC DNA]</scope>
    <source>
        <strain evidence="2 3">DSM 46659</strain>
    </source>
</reference>
<dbReference type="GO" id="GO:0003677">
    <property type="term" value="F:DNA binding"/>
    <property type="evidence" value="ECO:0007669"/>
    <property type="project" value="InterPro"/>
</dbReference>
<dbReference type="RefSeq" id="WP_184076784.1">
    <property type="nucleotide sequence ID" value="NZ_JACHDS010000001.1"/>
</dbReference>
<comment type="caution">
    <text evidence="2">The sequence shown here is derived from an EMBL/GenBank/DDBJ whole genome shotgun (WGS) entry which is preliminary data.</text>
</comment>
<dbReference type="SUPFAM" id="SSF47413">
    <property type="entry name" value="lambda repressor-like DNA-binding domains"/>
    <property type="match status" value="1"/>
</dbReference>
<protein>
    <submittedName>
        <fullName evidence="2">Transcriptional regulator with XRE-family HTH domain</fullName>
    </submittedName>
</protein>
<dbReference type="SMART" id="SM00530">
    <property type="entry name" value="HTH_XRE"/>
    <property type="match status" value="1"/>
</dbReference>
<evidence type="ECO:0000313" key="2">
    <source>
        <dbReference type="EMBL" id="MBB6173418.1"/>
    </source>
</evidence>
<dbReference type="CDD" id="cd00093">
    <property type="entry name" value="HTH_XRE"/>
    <property type="match status" value="1"/>
</dbReference>
<dbReference type="EMBL" id="JACHDS010000001">
    <property type="protein sequence ID" value="MBB6173418.1"/>
    <property type="molecule type" value="Genomic_DNA"/>
</dbReference>
<dbReference type="Proteomes" id="UP000546642">
    <property type="component" value="Unassembled WGS sequence"/>
</dbReference>